<dbReference type="InterPro" id="IPR000387">
    <property type="entry name" value="Tyr_Pase_dom"/>
</dbReference>
<evidence type="ECO:0000256" key="4">
    <source>
        <dbReference type="ARBA" id="ARBA00013064"/>
    </source>
</evidence>
<dbReference type="GO" id="GO:0005730">
    <property type="term" value="C:nucleolus"/>
    <property type="evidence" value="ECO:0007669"/>
    <property type="project" value="UniProtKB-ARBA"/>
</dbReference>
<dbReference type="EMBL" id="SSOP01000055">
    <property type="protein sequence ID" value="KAB5592749.1"/>
    <property type="molecule type" value="Genomic_DNA"/>
</dbReference>
<evidence type="ECO:0000313" key="18">
    <source>
        <dbReference type="Proteomes" id="UP000383932"/>
    </source>
</evidence>
<dbReference type="CDD" id="cd14499">
    <property type="entry name" value="CDC14_C"/>
    <property type="match status" value="1"/>
</dbReference>
<keyword evidence="5" id="KW-0963">Cytoplasm</keyword>
<feature type="region of interest" description="Disordered" evidence="14">
    <location>
        <begin position="694"/>
        <end position="762"/>
    </location>
</feature>
<evidence type="ECO:0000259" key="16">
    <source>
        <dbReference type="PROSITE" id="PS50056"/>
    </source>
</evidence>
<evidence type="ECO:0000256" key="10">
    <source>
        <dbReference type="ARBA" id="ARBA00022912"/>
    </source>
</evidence>
<dbReference type="GO" id="GO:0005816">
    <property type="term" value="C:spindle pole body"/>
    <property type="evidence" value="ECO:0007669"/>
    <property type="project" value="UniProtKB-ARBA"/>
</dbReference>
<evidence type="ECO:0000256" key="7">
    <source>
        <dbReference type="ARBA" id="ARBA00022618"/>
    </source>
</evidence>
<comment type="similarity">
    <text evidence="3">Belongs to the protein-tyrosine phosphatase family. Non-receptor class CDC14 subfamily.</text>
</comment>
<dbReference type="InterPro" id="IPR020422">
    <property type="entry name" value="TYR_PHOSPHATASE_DUAL_dom"/>
</dbReference>
<dbReference type="PANTHER" id="PTHR23339">
    <property type="entry name" value="TYROSINE SPECIFIC PROTEIN PHOSPHATASE AND DUAL SPECIFICITY PROTEIN PHOSPHATASE"/>
    <property type="match status" value="1"/>
</dbReference>
<gene>
    <name evidence="17" type="ORF">CTheo_3817</name>
</gene>
<protein>
    <recommendedName>
        <fullName evidence="4">protein-tyrosine-phosphatase</fullName>
        <ecNumber evidence="4">3.1.3.48</ecNumber>
    </recommendedName>
</protein>
<feature type="domain" description="Tyrosine specific protein phosphatases" evidence="16">
    <location>
        <begin position="306"/>
        <end position="371"/>
    </location>
</feature>
<keyword evidence="13" id="KW-0131">Cell cycle</keyword>
<dbReference type="InterPro" id="IPR029260">
    <property type="entry name" value="DSPn"/>
</dbReference>
<dbReference type="InterPro" id="IPR044506">
    <property type="entry name" value="CDC14_C"/>
</dbReference>
<feature type="compositionally biased region" description="Acidic residues" evidence="14">
    <location>
        <begin position="713"/>
        <end position="722"/>
    </location>
</feature>
<dbReference type="GO" id="GO:0000278">
    <property type="term" value="P:mitotic cell cycle"/>
    <property type="evidence" value="ECO:0007669"/>
    <property type="project" value="UniProtKB-ARBA"/>
</dbReference>
<name>A0A5N5QM43_9AGAM</name>
<feature type="region of interest" description="Disordered" evidence="14">
    <location>
        <begin position="29"/>
        <end position="56"/>
    </location>
</feature>
<feature type="region of interest" description="Disordered" evidence="14">
    <location>
        <begin position="625"/>
        <end position="682"/>
    </location>
</feature>
<dbReference type="PROSITE" id="PS00383">
    <property type="entry name" value="TYR_PHOSPHATASE_1"/>
    <property type="match status" value="1"/>
</dbReference>
<dbReference type="SUPFAM" id="SSF52799">
    <property type="entry name" value="(Phosphotyrosine protein) phosphatases II"/>
    <property type="match status" value="2"/>
</dbReference>
<dbReference type="AlphaFoldDB" id="A0A5N5QM43"/>
<dbReference type="SMART" id="SM00195">
    <property type="entry name" value="DSPc"/>
    <property type="match status" value="1"/>
</dbReference>
<evidence type="ECO:0000259" key="15">
    <source>
        <dbReference type="PROSITE" id="PS50054"/>
    </source>
</evidence>
<sequence>MKAPLDHHTQDGTRLRATMSLYWTSFPAPAPSPDQLNRPEQPAPALRTKSRAAGPAPISPEENHLYYYFCIDDRLLYLSFFEDWGPLNLAQVYRACILIHELLQDANLKRHRIVLYSSNDPRRRANSALLMALYCMIVQRRTPWEVFYPIAEIEFMPFRDAGRGRSDFHLGIQDCLWGIWKAQHNHLLDMNEFSVDEYEYYEKVDNGDWNWITPGFIAFASPVDSVWIRQQKEGKVKPGAAMTSALQRKLPTPFMNVLEYFSERNVKLVVRLNNELYDKTVFEDRGIEHLDLYFDDGTNPADDITRTFIAKSDAIIESGGAVAVHCKAGLGRTGTLIGAYLIYKYGFTASEAIGFMRIVRPGSVVGPQQQFMYMKQLEWAKWAAIDEIRRVEAQRVEVPTPRTPPEELHPISTGSTNGSSASPIRPVQSVAPSSPRAVTPPGLMSSPVITAAVPVTPHKPRPTTPIKTDGPVPQPRKTPATKRAATGDEEIEDEGDQLGVLGVGFRRVSGKRVAGGDAGSASRSEGGSRLRQGGGVGSSSKSDSDTRLPAGAMSVDRGKSTGLGLGRATRSSTRMVAKRAAEIEASIASVSKPVAAVKPRLLTHATTANGKPSGVSHVSQATAALKNAATRGHTSSSSVSSVPGNTRRPAAPPGSPQLPKYNTRSKLPLPSTGALTPTANGGLKLPQKRVYILTPPPLPMPLLAEKGKKRDEEEQEKEDEDPEWTHGEGANAVVVPGSKLERPNLRSVRRRRSSFSAADIVT</sequence>
<dbReference type="InterPro" id="IPR000340">
    <property type="entry name" value="Dual-sp_phosphatase_cat-dom"/>
</dbReference>
<evidence type="ECO:0000256" key="1">
    <source>
        <dbReference type="ARBA" id="ARBA00004123"/>
    </source>
</evidence>
<feature type="compositionally biased region" description="Acidic residues" evidence="14">
    <location>
        <begin position="487"/>
        <end position="496"/>
    </location>
</feature>
<feature type="domain" description="Tyrosine-protein phosphatase" evidence="15">
    <location>
        <begin position="232"/>
        <end position="384"/>
    </location>
</feature>
<keyword evidence="12" id="KW-0469">Meiosis</keyword>
<feature type="region of interest" description="Disordered" evidence="14">
    <location>
        <begin position="396"/>
        <end position="498"/>
    </location>
</feature>
<evidence type="ECO:0000256" key="9">
    <source>
        <dbReference type="ARBA" id="ARBA00022801"/>
    </source>
</evidence>
<keyword evidence="18" id="KW-1185">Reference proteome</keyword>
<dbReference type="InterPro" id="IPR050561">
    <property type="entry name" value="PTP"/>
</dbReference>
<feature type="compositionally biased region" description="Polar residues" evidence="14">
    <location>
        <begin position="412"/>
        <end position="422"/>
    </location>
</feature>
<evidence type="ECO:0000256" key="8">
    <source>
        <dbReference type="ARBA" id="ARBA00022776"/>
    </source>
</evidence>
<organism evidence="17 18">
    <name type="scientific">Ceratobasidium theobromae</name>
    <dbReference type="NCBI Taxonomy" id="1582974"/>
    <lineage>
        <taxon>Eukaryota</taxon>
        <taxon>Fungi</taxon>
        <taxon>Dikarya</taxon>
        <taxon>Basidiomycota</taxon>
        <taxon>Agaricomycotina</taxon>
        <taxon>Agaricomycetes</taxon>
        <taxon>Cantharellales</taxon>
        <taxon>Ceratobasidiaceae</taxon>
        <taxon>Ceratobasidium</taxon>
    </lineage>
</organism>
<dbReference type="GO" id="GO:0007096">
    <property type="term" value="P:regulation of exit from mitosis"/>
    <property type="evidence" value="ECO:0007669"/>
    <property type="project" value="UniProtKB-ARBA"/>
</dbReference>
<keyword evidence="11" id="KW-0539">Nucleus</keyword>
<reference evidence="17 18" key="1">
    <citation type="journal article" date="2019" name="Fungal Biol. Biotechnol.">
        <title>Draft genome sequence of fastidious pathogen Ceratobasidium theobromae, which causes vascular-streak dieback in Theobroma cacao.</title>
        <authorList>
            <person name="Ali S.S."/>
            <person name="Asman A."/>
            <person name="Shao J."/>
            <person name="Firmansyah A.P."/>
            <person name="Susilo A.W."/>
            <person name="Rosmana A."/>
            <person name="McMahon P."/>
            <person name="Junaid M."/>
            <person name="Guest D."/>
            <person name="Kheng T.Y."/>
            <person name="Meinhardt L.W."/>
            <person name="Bailey B.A."/>
        </authorList>
    </citation>
    <scope>NUCLEOTIDE SEQUENCE [LARGE SCALE GENOMIC DNA]</scope>
    <source>
        <strain evidence="17 18">CT2</strain>
    </source>
</reference>
<accession>A0A5N5QM43</accession>
<evidence type="ECO:0000313" key="17">
    <source>
        <dbReference type="EMBL" id="KAB5592749.1"/>
    </source>
</evidence>
<dbReference type="GO" id="GO:0032954">
    <property type="term" value="P:regulation of cytokinetic process"/>
    <property type="evidence" value="ECO:0007669"/>
    <property type="project" value="UniProtKB-ARBA"/>
</dbReference>
<dbReference type="FunFam" id="3.90.190.10:FF:000038">
    <property type="entry name" value="Tyrosine-protein phosphatase CDC14"/>
    <property type="match status" value="1"/>
</dbReference>
<dbReference type="SMART" id="SM00404">
    <property type="entry name" value="PTPc_motif"/>
    <property type="match status" value="1"/>
</dbReference>
<dbReference type="PROSITE" id="PS50056">
    <property type="entry name" value="TYR_PHOSPHATASE_2"/>
    <property type="match status" value="1"/>
</dbReference>
<dbReference type="Pfam" id="PF00782">
    <property type="entry name" value="DSPc"/>
    <property type="match status" value="1"/>
</dbReference>
<dbReference type="Gene3D" id="3.90.190.10">
    <property type="entry name" value="Protein tyrosine phosphatase superfamily"/>
    <property type="match status" value="2"/>
</dbReference>
<keyword evidence="7" id="KW-0132">Cell division</keyword>
<dbReference type="Proteomes" id="UP000383932">
    <property type="component" value="Unassembled WGS sequence"/>
</dbReference>
<comment type="caution">
    <text evidence="17">The sequence shown here is derived from an EMBL/GenBank/DDBJ whole genome shotgun (WGS) entry which is preliminary data.</text>
</comment>
<evidence type="ECO:0000256" key="2">
    <source>
        <dbReference type="ARBA" id="ARBA00004496"/>
    </source>
</evidence>
<evidence type="ECO:0000256" key="6">
    <source>
        <dbReference type="ARBA" id="ARBA00022553"/>
    </source>
</evidence>
<proteinExistence type="inferred from homology"/>
<dbReference type="GO" id="GO:0004725">
    <property type="term" value="F:protein tyrosine phosphatase activity"/>
    <property type="evidence" value="ECO:0007669"/>
    <property type="project" value="UniProtKB-EC"/>
</dbReference>
<dbReference type="OrthoDB" id="5632at2759"/>
<keyword evidence="9" id="KW-0378">Hydrolase</keyword>
<evidence type="ECO:0000256" key="5">
    <source>
        <dbReference type="ARBA" id="ARBA00022490"/>
    </source>
</evidence>
<keyword evidence="8" id="KW-0498">Mitosis</keyword>
<dbReference type="EC" id="3.1.3.48" evidence="4"/>
<comment type="subcellular location">
    <subcellularLocation>
        <location evidence="2">Cytoplasm</location>
    </subcellularLocation>
    <subcellularLocation>
        <location evidence="1">Nucleus</location>
    </subcellularLocation>
</comment>
<evidence type="ECO:0000256" key="11">
    <source>
        <dbReference type="ARBA" id="ARBA00023242"/>
    </source>
</evidence>
<dbReference type="PROSITE" id="PS50054">
    <property type="entry name" value="TYR_PHOSPHATASE_DUAL"/>
    <property type="match status" value="1"/>
</dbReference>
<dbReference type="GO" id="GO:0005737">
    <property type="term" value="C:cytoplasm"/>
    <property type="evidence" value="ECO:0007669"/>
    <property type="project" value="UniProtKB-SubCell"/>
</dbReference>
<dbReference type="GO" id="GO:0051321">
    <property type="term" value="P:meiotic cell cycle"/>
    <property type="evidence" value="ECO:0007669"/>
    <property type="project" value="UniProtKB-KW"/>
</dbReference>
<keyword evidence="6" id="KW-0597">Phosphoprotein</keyword>
<dbReference type="Pfam" id="PF14671">
    <property type="entry name" value="DSPn"/>
    <property type="match status" value="1"/>
</dbReference>
<keyword evidence="10" id="KW-0904">Protein phosphatase</keyword>
<dbReference type="CDD" id="cd17657">
    <property type="entry name" value="CDC14_N"/>
    <property type="match status" value="1"/>
</dbReference>
<evidence type="ECO:0000256" key="3">
    <source>
        <dbReference type="ARBA" id="ARBA00007315"/>
    </source>
</evidence>
<dbReference type="GO" id="GO:0033554">
    <property type="term" value="P:cellular response to stress"/>
    <property type="evidence" value="ECO:0007669"/>
    <property type="project" value="UniProtKB-ARBA"/>
</dbReference>
<dbReference type="InterPro" id="IPR029021">
    <property type="entry name" value="Prot-tyrosine_phosphatase-like"/>
</dbReference>
<feature type="compositionally biased region" description="Low complexity" evidence="14">
    <location>
        <begin position="519"/>
        <end position="531"/>
    </location>
</feature>
<dbReference type="GO" id="GO:0051301">
    <property type="term" value="P:cell division"/>
    <property type="evidence" value="ECO:0007669"/>
    <property type="project" value="UniProtKB-KW"/>
</dbReference>
<dbReference type="InterPro" id="IPR016130">
    <property type="entry name" value="Tyr_Pase_AS"/>
</dbReference>
<evidence type="ECO:0000256" key="13">
    <source>
        <dbReference type="ARBA" id="ARBA00023306"/>
    </source>
</evidence>
<feature type="region of interest" description="Disordered" evidence="14">
    <location>
        <begin position="510"/>
        <end position="574"/>
    </location>
</feature>
<evidence type="ECO:0000256" key="12">
    <source>
        <dbReference type="ARBA" id="ARBA00023254"/>
    </source>
</evidence>
<evidence type="ECO:0000256" key="14">
    <source>
        <dbReference type="SAM" id="MobiDB-lite"/>
    </source>
</evidence>
<dbReference type="InterPro" id="IPR003595">
    <property type="entry name" value="Tyr_Pase_cat"/>
</dbReference>